<dbReference type="EMBL" id="JNAH01000004">
    <property type="protein sequence ID" value="KGF87953.1"/>
    <property type="molecule type" value="Genomic_DNA"/>
</dbReference>
<evidence type="ECO:0008006" key="3">
    <source>
        <dbReference type="Google" id="ProtNLM"/>
    </source>
</evidence>
<dbReference type="Proteomes" id="UP000030598">
    <property type="component" value="Unassembled WGS sequence"/>
</dbReference>
<dbReference type="InterPro" id="IPR005358">
    <property type="entry name" value="Puta_zinc/iron-chelating_dom"/>
</dbReference>
<reference evidence="2" key="1">
    <citation type="journal article" date="2014" name="Sci. Data">
        <title>Genomes of diverse isolates of the marine cyanobacterium Prochlorococcus.</title>
        <authorList>
            <person name="Biller S."/>
            <person name="Berube P."/>
            <person name="Thompson J."/>
            <person name="Kelly L."/>
            <person name="Roggensack S."/>
            <person name="Awad L."/>
            <person name="Roache-Johnson K."/>
            <person name="Ding H."/>
            <person name="Giovannoni S.J."/>
            <person name="Moore L.R."/>
            <person name="Chisholm S.W."/>
        </authorList>
    </citation>
    <scope>NUCLEOTIDE SEQUENCE [LARGE SCALE GENOMIC DNA]</scope>
    <source>
        <strain evidence="2">GP2</strain>
    </source>
</reference>
<dbReference type="eggNOG" id="COG0727">
    <property type="taxonomic scope" value="Bacteria"/>
</dbReference>
<accession>A0A0A1ZIB8</accession>
<dbReference type="PANTHER" id="PTHR36791:SF2">
    <property type="entry name" value="OS03G0363400 PROTEIN"/>
    <property type="match status" value="1"/>
</dbReference>
<comment type="caution">
    <text evidence="1">The sequence shown here is derived from an EMBL/GenBank/DDBJ whole genome shotgun (WGS) entry which is preliminary data.</text>
</comment>
<dbReference type="OrthoDB" id="486823at2"/>
<name>A0A0A1ZIB8_PROMR</name>
<sequence length="116" mass="13546">MKSWTCIENCGACCKFSLNERSDLTDKLSSKDIDLINSMTAKDGWCKNLDRKNKKCLIYDKRPHFCRVNEFSIAFNGYWESGDKFLIDCCKQHISSNYGYRSKEMKSFKKAVLENE</sequence>
<proteinExistence type="predicted"/>
<evidence type="ECO:0000313" key="1">
    <source>
        <dbReference type="EMBL" id="KGF87953.1"/>
    </source>
</evidence>
<dbReference type="RefSeq" id="WP_032524472.1">
    <property type="nucleotide sequence ID" value="NZ_CP138934.1"/>
</dbReference>
<evidence type="ECO:0000313" key="2">
    <source>
        <dbReference type="Proteomes" id="UP000030598"/>
    </source>
</evidence>
<gene>
    <name evidence="1" type="ORF">EU91_0989</name>
</gene>
<dbReference type="Pfam" id="PF03692">
    <property type="entry name" value="CxxCxxCC"/>
    <property type="match status" value="1"/>
</dbReference>
<dbReference type="AlphaFoldDB" id="A0A0A1ZIB8"/>
<dbReference type="PANTHER" id="PTHR36791">
    <property type="entry name" value="OS03G0363400 PROTEIN"/>
    <property type="match status" value="1"/>
</dbReference>
<dbReference type="STRING" id="59925.EU91_0989"/>
<organism evidence="1 2">
    <name type="scientific">Prochlorococcus marinus str. GP2</name>
    <dbReference type="NCBI Taxonomy" id="59925"/>
    <lineage>
        <taxon>Bacteria</taxon>
        <taxon>Bacillati</taxon>
        <taxon>Cyanobacteriota</taxon>
        <taxon>Cyanophyceae</taxon>
        <taxon>Synechococcales</taxon>
        <taxon>Prochlorococcaceae</taxon>
        <taxon>Prochlorococcus</taxon>
    </lineage>
</organism>
<protein>
    <recommendedName>
        <fullName evidence="3">Fe-S-cluster oxidoreductase</fullName>
    </recommendedName>
</protein>